<sequence length="208" mass="23184">MVLGLLTAIAACPAIVGTTEAVRQGQRKNSKEQHRGVKSNLIVSCASTSCAGSEVDGCSIVLRNNKLYIAVTATEGQTKCSQHLFAGYFLPYPDQDWGRKGEGLVSTISDEPPQLNWIYVDQETYEVKYGLRQDSENQLVGPWDCTPIDRRITLEGWEGFMAVEDEGGSWALYFDRDDNGLRCKGLKGRILEVEMTRKERRKGKDEEG</sequence>
<keyword evidence="3" id="KW-1185">Reference proteome</keyword>
<accession>A0A1V6QEJ1</accession>
<dbReference type="Proteomes" id="UP000191612">
    <property type="component" value="Unassembled WGS sequence"/>
</dbReference>
<protein>
    <recommendedName>
        <fullName evidence="4">Cyanovirin-N domain-containing protein</fullName>
    </recommendedName>
</protein>
<evidence type="ECO:0000313" key="2">
    <source>
        <dbReference type="EMBL" id="OQD87407.1"/>
    </source>
</evidence>
<feature type="signal peptide" evidence="1">
    <location>
        <begin position="1"/>
        <end position="21"/>
    </location>
</feature>
<evidence type="ECO:0000256" key="1">
    <source>
        <dbReference type="SAM" id="SignalP"/>
    </source>
</evidence>
<dbReference type="EMBL" id="MDYO01000078">
    <property type="protein sequence ID" value="OQD87407.1"/>
    <property type="molecule type" value="Genomic_DNA"/>
</dbReference>
<organism evidence="2 3">
    <name type="scientific">Penicillium solitum</name>
    <dbReference type="NCBI Taxonomy" id="60172"/>
    <lineage>
        <taxon>Eukaryota</taxon>
        <taxon>Fungi</taxon>
        <taxon>Dikarya</taxon>
        <taxon>Ascomycota</taxon>
        <taxon>Pezizomycotina</taxon>
        <taxon>Eurotiomycetes</taxon>
        <taxon>Eurotiomycetidae</taxon>
        <taxon>Eurotiales</taxon>
        <taxon>Aspergillaceae</taxon>
        <taxon>Penicillium</taxon>
    </lineage>
</organism>
<evidence type="ECO:0008006" key="4">
    <source>
        <dbReference type="Google" id="ProtNLM"/>
    </source>
</evidence>
<name>A0A1V6QEJ1_9EURO</name>
<dbReference type="AlphaFoldDB" id="A0A1V6QEJ1"/>
<comment type="caution">
    <text evidence="2">The sequence shown here is derived from an EMBL/GenBank/DDBJ whole genome shotgun (WGS) entry which is preliminary data.</text>
</comment>
<dbReference type="PANTHER" id="PTHR38049:SF2">
    <property type="entry name" value="RICIN B LECTIN DOMAIN-CONTAINING PROTEIN"/>
    <property type="match status" value="1"/>
</dbReference>
<proteinExistence type="predicted"/>
<keyword evidence="1" id="KW-0732">Signal</keyword>
<gene>
    <name evidence="2" type="ORF">PENSOL_c078G05765</name>
</gene>
<reference evidence="3" key="1">
    <citation type="journal article" date="2017" name="Nat. Microbiol.">
        <title>Global analysis of biosynthetic gene clusters reveals vast potential of secondary metabolite production in Penicillium species.</title>
        <authorList>
            <person name="Nielsen J.C."/>
            <person name="Grijseels S."/>
            <person name="Prigent S."/>
            <person name="Ji B."/>
            <person name="Dainat J."/>
            <person name="Nielsen K.F."/>
            <person name="Frisvad J.C."/>
            <person name="Workman M."/>
            <person name="Nielsen J."/>
        </authorList>
    </citation>
    <scope>NUCLEOTIDE SEQUENCE [LARGE SCALE GENOMIC DNA]</scope>
    <source>
        <strain evidence="3">IBT 29525</strain>
    </source>
</reference>
<dbReference type="PANTHER" id="PTHR38049">
    <property type="entry name" value="RICIN B LECTIN DOMAIN-CONTAINING PROTEIN"/>
    <property type="match status" value="1"/>
</dbReference>
<feature type="chain" id="PRO_5013252207" description="Cyanovirin-N domain-containing protein" evidence="1">
    <location>
        <begin position="22"/>
        <end position="208"/>
    </location>
</feature>
<evidence type="ECO:0000313" key="3">
    <source>
        <dbReference type="Proteomes" id="UP000191612"/>
    </source>
</evidence>